<dbReference type="Proteomes" id="UP001595478">
    <property type="component" value="Unassembled WGS sequence"/>
</dbReference>
<dbReference type="InterPro" id="IPR006680">
    <property type="entry name" value="Amidohydro-rel"/>
</dbReference>
<accession>A0ABV7FJS7</accession>
<sequence>MIFRGSIAHFPKVSTSPKDDIVYLHDGAIVVENGKITAIDDYKQIQQTFPSMPLTDYSGKLIVPGFIDSHTHFPQTEMIASYGEQLLAWLAEYTFPTELKFADKSYSEKMAGHFIQQLVRNGTTTALAFSTVHAHACNALFSAAAKRNMAMITGKVCMDRHCPEDLQDTPELAYQESKALIEKWHGKGRSLYAITPRFAPTSSDEQLQALGKLASEYPDVFIQTHLSENKDEIAWVSSLFPHCSNYLGVYQHYGLVRKRAVFGHCIHLQDEEWQALSSAGATVAFCPSSNLFLGSGLFDKQTADKYQVQQALASDVGAGTSFNLLRTYGEAYKVSQLKGQAIDPLQGLYMMTMGAAAALELDKDIGNLNPNTFADFVVLEPHFNSLSTLRINDTSDCADTLFALSIMGDERCINQTYIAGIAQLGTNKTVEEPVNAVA</sequence>
<evidence type="ECO:0000256" key="5">
    <source>
        <dbReference type="ARBA" id="ARBA00022801"/>
    </source>
</evidence>
<name>A0ABV7FJS7_9ALTE</name>
<organism evidence="10 11">
    <name type="scientific">Agaribacter flavus</name>
    <dbReference type="NCBI Taxonomy" id="1902781"/>
    <lineage>
        <taxon>Bacteria</taxon>
        <taxon>Pseudomonadati</taxon>
        <taxon>Pseudomonadota</taxon>
        <taxon>Gammaproteobacteria</taxon>
        <taxon>Alteromonadales</taxon>
        <taxon>Alteromonadaceae</taxon>
        <taxon>Agaribacter</taxon>
    </lineage>
</organism>
<reference evidence="11" key="1">
    <citation type="journal article" date="2019" name="Int. J. Syst. Evol. Microbiol.">
        <title>The Global Catalogue of Microorganisms (GCM) 10K type strain sequencing project: providing services to taxonomists for standard genome sequencing and annotation.</title>
        <authorList>
            <consortium name="The Broad Institute Genomics Platform"/>
            <consortium name="The Broad Institute Genome Sequencing Center for Infectious Disease"/>
            <person name="Wu L."/>
            <person name="Ma J."/>
        </authorList>
    </citation>
    <scope>NUCLEOTIDE SEQUENCE [LARGE SCALE GENOMIC DNA]</scope>
    <source>
        <strain evidence="11">KCTC 52473</strain>
    </source>
</reference>
<comment type="catalytic activity">
    <reaction evidence="8">
        <text>guanine + H2O + H(+) = xanthine + NH4(+)</text>
        <dbReference type="Rhea" id="RHEA:14665"/>
        <dbReference type="ChEBI" id="CHEBI:15377"/>
        <dbReference type="ChEBI" id="CHEBI:15378"/>
        <dbReference type="ChEBI" id="CHEBI:16235"/>
        <dbReference type="ChEBI" id="CHEBI:17712"/>
        <dbReference type="ChEBI" id="CHEBI:28938"/>
        <dbReference type="EC" id="3.5.4.3"/>
    </reaction>
</comment>
<dbReference type="SUPFAM" id="SSF51556">
    <property type="entry name" value="Metallo-dependent hydrolases"/>
    <property type="match status" value="1"/>
</dbReference>
<dbReference type="PANTHER" id="PTHR11271:SF6">
    <property type="entry name" value="GUANINE DEAMINASE"/>
    <property type="match status" value="1"/>
</dbReference>
<evidence type="ECO:0000313" key="10">
    <source>
        <dbReference type="EMBL" id="MFC3120058.1"/>
    </source>
</evidence>
<dbReference type="InterPro" id="IPR011059">
    <property type="entry name" value="Metal-dep_hydrolase_composite"/>
</dbReference>
<evidence type="ECO:0000256" key="8">
    <source>
        <dbReference type="RuleBase" id="RU366009"/>
    </source>
</evidence>
<dbReference type="NCBIfam" id="NF006679">
    <property type="entry name" value="PRK09228.1"/>
    <property type="match status" value="1"/>
</dbReference>
<evidence type="ECO:0000256" key="1">
    <source>
        <dbReference type="ARBA" id="ARBA00004984"/>
    </source>
</evidence>
<evidence type="ECO:0000313" key="11">
    <source>
        <dbReference type="Proteomes" id="UP001595478"/>
    </source>
</evidence>
<keyword evidence="4 8" id="KW-0479">Metal-binding</keyword>
<comment type="cofactor">
    <cofactor evidence="8">
        <name>Zn(2+)</name>
        <dbReference type="ChEBI" id="CHEBI:29105"/>
    </cofactor>
    <text evidence="8">Binds 1 zinc ion per subunit.</text>
</comment>
<evidence type="ECO:0000256" key="6">
    <source>
        <dbReference type="ARBA" id="ARBA00022833"/>
    </source>
</evidence>
<dbReference type="NCBIfam" id="TIGR02967">
    <property type="entry name" value="guan_deamin"/>
    <property type="match status" value="1"/>
</dbReference>
<dbReference type="Gene3D" id="2.30.40.10">
    <property type="entry name" value="Urease, subunit C, domain 1"/>
    <property type="match status" value="1"/>
</dbReference>
<evidence type="ECO:0000256" key="7">
    <source>
        <dbReference type="NCBIfam" id="TIGR02967"/>
    </source>
</evidence>
<keyword evidence="5 8" id="KW-0378">Hydrolase</keyword>
<evidence type="ECO:0000256" key="2">
    <source>
        <dbReference type="ARBA" id="ARBA00006745"/>
    </source>
</evidence>
<dbReference type="Pfam" id="PF01979">
    <property type="entry name" value="Amidohydro_1"/>
    <property type="match status" value="1"/>
</dbReference>
<comment type="function">
    <text evidence="8">Catalyzes the hydrolytic deamination of guanine, producing xanthine and ammonia.</text>
</comment>
<comment type="similarity">
    <text evidence="2 8">Belongs to the metallo-dependent hydrolases superfamily. ATZ/TRZ family.</text>
</comment>
<gene>
    <name evidence="10" type="primary">guaD</name>
    <name evidence="10" type="ORF">ACFOHL_00320</name>
</gene>
<dbReference type="SUPFAM" id="SSF51338">
    <property type="entry name" value="Composite domain of metallo-dependent hydrolases"/>
    <property type="match status" value="1"/>
</dbReference>
<dbReference type="PANTHER" id="PTHR11271">
    <property type="entry name" value="GUANINE DEAMINASE"/>
    <property type="match status" value="1"/>
</dbReference>
<dbReference type="RefSeq" id="WP_376918556.1">
    <property type="nucleotide sequence ID" value="NZ_JBHRSW010000004.1"/>
</dbReference>
<evidence type="ECO:0000256" key="4">
    <source>
        <dbReference type="ARBA" id="ARBA00022723"/>
    </source>
</evidence>
<protein>
    <recommendedName>
        <fullName evidence="3 7">Guanine deaminase</fullName>
        <shortName evidence="8">Guanase</shortName>
        <ecNumber evidence="3 7">3.5.4.3</ecNumber>
    </recommendedName>
    <alternativeName>
        <fullName evidence="8">Guanine aminohydrolase</fullName>
    </alternativeName>
</protein>
<dbReference type="Gene3D" id="3.20.20.140">
    <property type="entry name" value="Metal-dependent hydrolases"/>
    <property type="match status" value="1"/>
</dbReference>
<keyword evidence="11" id="KW-1185">Reference proteome</keyword>
<proteinExistence type="inferred from homology"/>
<dbReference type="EC" id="3.5.4.3" evidence="3 7"/>
<evidence type="ECO:0000256" key="3">
    <source>
        <dbReference type="ARBA" id="ARBA00012781"/>
    </source>
</evidence>
<evidence type="ECO:0000259" key="9">
    <source>
        <dbReference type="Pfam" id="PF01979"/>
    </source>
</evidence>
<dbReference type="InterPro" id="IPR014311">
    <property type="entry name" value="Guanine_deaminase"/>
</dbReference>
<dbReference type="GO" id="GO:0008892">
    <property type="term" value="F:guanine deaminase activity"/>
    <property type="evidence" value="ECO:0007669"/>
    <property type="project" value="UniProtKB-EC"/>
</dbReference>
<dbReference type="InterPro" id="IPR032466">
    <property type="entry name" value="Metal_Hydrolase"/>
</dbReference>
<comment type="caution">
    <text evidence="10">The sequence shown here is derived from an EMBL/GenBank/DDBJ whole genome shotgun (WGS) entry which is preliminary data.</text>
</comment>
<dbReference type="InterPro" id="IPR051607">
    <property type="entry name" value="Metallo-dep_hydrolases"/>
</dbReference>
<keyword evidence="6 8" id="KW-0862">Zinc</keyword>
<feature type="domain" description="Amidohydrolase-related" evidence="9">
    <location>
        <begin position="62"/>
        <end position="420"/>
    </location>
</feature>
<dbReference type="EMBL" id="JBHRSW010000004">
    <property type="protein sequence ID" value="MFC3120058.1"/>
    <property type="molecule type" value="Genomic_DNA"/>
</dbReference>
<comment type="pathway">
    <text evidence="1 8">Purine metabolism; guanine degradation; xanthine from guanine: step 1/1.</text>
</comment>